<gene>
    <name evidence="2" type="ORF">IQ251_12445</name>
</gene>
<comment type="caution">
    <text evidence="2">The sequence shown here is derived from an EMBL/GenBank/DDBJ whole genome shotgun (WGS) entry which is preliminary data.</text>
</comment>
<protein>
    <submittedName>
        <fullName evidence="2">Uncharacterized protein</fullName>
    </submittedName>
</protein>
<dbReference type="AlphaFoldDB" id="A0A929BBY2"/>
<accession>A0A929BBY2</accession>
<evidence type="ECO:0000313" key="2">
    <source>
        <dbReference type="EMBL" id="MBE9375253.1"/>
    </source>
</evidence>
<name>A0A929BBY2_9PSEU</name>
<evidence type="ECO:0000313" key="3">
    <source>
        <dbReference type="Proteomes" id="UP000598360"/>
    </source>
</evidence>
<dbReference type="InterPro" id="IPR000415">
    <property type="entry name" value="Nitroreductase-like"/>
</dbReference>
<dbReference type="Gene3D" id="3.40.109.10">
    <property type="entry name" value="NADH Oxidase"/>
    <property type="match status" value="1"/>
</dbReference>
<dbReference type="Proteomes" id="UP000598360">
    <property type="component" value="Unassembled WGS sequence"/>
</dbReference>
<feature type="region of interest" description="Disordered" evidence="1">
    <location>
        <begin position="30"/>
        <end position="63"/>
    </location>
</feature>
<proteinExistence type="predicted"/>
<evidence type="ECO:0000256" key="1">
    <source>
        <dbReference type="SAM" id="MobiDB-lite"/>
    </source>
</evidence>
<sequence>MHWFHRRERGRERGPWPRADEPALLDALRRLPPGVDERPWSPQRRGRSVVLSEHSADGPRERDWQARDRRLSCGAAAANLSVAMRLLGWDSRVRWHADEEHTAATVTPTHRHVPDETDRQLARAMQTHPDEHRVLSAPPVPAPLREDVRAAAGRRAIWVTGAEQHEVLARALQRAGWEAVEEAAGELDIPPPRSGQLADAGPLTAMTPRIPDPRDPDQAALGGSVLVVSSLIDGPLDQLRAGAAAQQAWLEAVRIGLVATMITRPLRFPAVREELAAELRIGGVAHLLLRVGAPADPRP</sequence>
<dbReference type="GO" id="GO:0016491">
    <property type="term" value="F:oxidoreductase activity"/>
    <property type="evidence" value="ECO:0007669"/>
    <property type="project" value="InterPro"/>
</dbReference>
<organism evidence="2 3">
    <name type="scientific">Saccharopolyspora montiporae</name>
    <dbReference type="NCBI Taxonomy" id="2781240"/>
    <lineage>
        <taxon>Bacteria</taxon>
        <taxon>Bacillati</taxon>
        <taxon>Actinomycetota</taxon>
        <taxon>Actinomycetes</taxon>
        <taxon>Pseudonocardiales</taxon>
        <taxon>Pseudonocardiaceae</taxon>
        <taxon>Saccharopolyspora</taxon>
    </lineage>
</organism>
<feature type="compositionally biased region" description="Basic and acidic residues" evidence="1">
    <location>
        <begin position="54"/>
        <end position="63"/>
    </location>
</feature>
<reference evidence="2" key="1">
    <citation type="submission" date="2020-10" db="EMBL/GenBank/DDBJ databases">
        <title>Diversity and distribution of actinomycetes associated with coral in the coast of Hainan.</title>
        <authorList>
            <person name="Li F."/>
        </authorList>
    </citation>
    <scope>NUCLEOTIDE SEQUENCE</scope>
    <source>
        <strain evidence="2">HNM0983</strain>
    </source>
</reference>
<keyword evidence="3" id="KW-1185">Reference proteome</keyword>
<dbReference type="EMBL" id="JADEYC010000019">
    <property type="protein sequence ID" value="MBE9375253.1"/>
    <property type="molecule type" value="Genomic_DNA"/>
</dbReference>
<dbReference type="RefSeq" id="WP_193928694.1">
    <property type="nucleotide sequence ID" value="NZ_JADEYC010000019.1"/>
</dbReference>